<dbReference type="SUPFAM" id="SSF55961">
    <property type="entry name" value="Bet v1-like"/>
    <property type="match status" value="1"/>
</dbReference>
<dbReference type="AlphaFoldDB" id="A0A852V1L5"/>
<dbReference type="InterPro" id="IPR019587">
    <property type="entry name" value="Polyketide_cyclase/dehydratase"/>
</dbReference>
<dbReference type="RefSeq" id="WP_179822488.1">
    <property type="nucleotide sequence ID" value="NZ_JACCCO010000001.1"/>
</dbReference>
<keyword evidence="2" id="KW-1185">Reference proteome</keyword>
<dbReference type="Gene3D" id="3.30.530.20">
    <property type="match status" value="1"/>
</dbReference>
<dbReference type="EMBL" id="JACCCO010000001">
    <property type="protein sequence ID" value="NYF41558.1"/>
    <property type="molecule type" value="Genomic_DNA"/>
</dbReference>
<name>A0A852V1L5_9ACTN</name>
<dbReference type="Proteomes" id="UP000576393">
    <property type="component" value="Unassembled WGS sequence"/>
</dbReference>
<comment type="caution">
    <text evidence="1">The sequence shown here is derived from an EMBL/GenBank/DDBJ whole genome shotgun (WGS) entry which is preliminary data.</text>
</comment>
<gene>
    <name evidence="1" type="ORF">HDA43_003717</name>
</gene>
<organism evidence="1 2">
    <name type="scientific">Streptosporangium sandarakinum</name>
    <dbReference type="NCBI Taxonomy" id="1260955"/>
    <lineage>
        <taxon>Bacteria</taxon>
        <taxon>Bacillati</taxon>
        <taxon>Actinomycetota</taxon>
        <taxon>Actinomycetes</taxon>
        <taxon>Streptosporangiales</taxon>
        <taxon>Streptosporangiaceae</taxon>
        <taxon>Streptosporangium</taxon>
    </lineage>
</organism>
<evidence type="ECO:0000313" key="2">
    <source>
        <dbReference type="Proteomes" id="UP000576393"/>
    </source>
</evidence>
<accession>A0A852V1L5</accession>
<protein>
    <submittedName>
        <fullName evidence="1">Uncharacterized protein YndB with AHSA1/START domain</fullName>
    </submittedName>
</protein>
<dbReference type="CDD" id="cd07812">
    <property type="entry name" value="SRPBCC"/>
    <property type="match status" value="1"/>
</dbReference>
<sequence>MSPPSASVSIHVSAPPETVYELVTDVTDMSGWNVECESAEWVGPIRGPRPGARFRGRDRNGRRRWSTLCTVTVADPHRVFAYGVRAGGLLDVAIRRFEITPSGTGCHVEQSTWDTRGPVLRLLGGLVSGVRDRAARERADMLRTLERLKAAAEAVGAPPSTGG</sequence>
<proteinExistence type="predicted"/>
<evidence type="ECO:0000313" key="1">
    <source>
        <dbReference type="EMBL" id="NYF41558.1"/>
    </source>
</evidence>
<dbReference type="InterPro" id="IPR023393">
    <property type="entry name" value="START-like_dom_sf"/>
</dbReference>
<reference evidence="1 2" key="1">
    <citation type="submission" date="2020-07" db="EMBL/GenBank/DDBJ databases">
        <title>Sequencing the genomes of 1000 actinobacteria strains.</title>
        <authorList>
            <person name="Klenk H.-P."/>
        </authorList>
    </citation>
    <scope>NUCLEOTIDE SEQUENCE [LARGE SCALE GENOMIC DNA]</scope>
    <source>
        <strain evidence="1 2">DSM 45763</strain>
    </source>
</reference>
<dbReference type="Pfam" id="PF10604">
    <property type="entry name" value="Polyketide_cyc2"/>
    <property type="match status" value="1"/>
</dbReference>